<accession>A0A8K0JN26</accession>
<dbReference type="PANTHER" id="PTHR23215:SF0">
    <property type="entry name" value="BUB3-INTERACTING AND GLEBS MOTIF-CONTAINING PROTEIN ZNF207"/>
    <property type="match status" value="1"/>
</dbReference>
<dbReference type="GO" id="GO:0005634">
    <property type="term" value="C:nucleus"/>
    <property type="evidence" value="ECO:0007669"/>
    <property type="project" value="UniProtKB-SubCell"/>
</dbReference>
<dbReference type="GO" id="GO:0008270">
    <property type="term" value="F:zinc ion binding"/>
    <property type="evidence" value="ECO:0007669"/>
    <property type="project" value="UniProtKB-KW"/>
</dbReference>
<evidence type="ECO:0000313" key="9">
    <source>
        <dbReference type="EMBL" id="KAG7562191.1"/>
    </source>
</evidence>
<evidence type="ECO:0000256" key="7">
    <source>
        <dbReference type="SAM" id="MobiDB-lite"/>
    </source>
</evidence>
<feature type="domain" description="C2H2-type" evidence="8">
    <location>
        <begin position="39"/>
        <end position="67"/>
    </location>
</feature>
<evidence type="ECO:0000256" key="6">
    <source>
        <dbReference type="PROSITE-ProRule" id="PRU00042"/>
    </source>
</evidence>
<gene>
    <name evidence="9" type="ORF">FFLO_02376</name>
</gene>
<proteinExistence type="predicted"/>
<dbReference type="PROSITE" id="PS50157">
    <property type="entry name" value="ZINC_FINGER_C2H2_2"/>
    <property type="match status" value="1"/>
</dbReference>
<dbReference type="PANTHER" id="PTHR23215">
    <property type="entry name" value="ZINC FINGER PROTEIN 207"/>
    <property type="match status" value="1"/>
</dbReference>
<evidence type="ECO:0000256" key="1">
    <source>
        <dbReference type="ARBA" id="ARBA00004123"/>
    </source>
</evidence>
<protein>
    <recommendedName>
        <fullName evidence="8">C2H2-type domain-containing protein</fullName>
    </recommendedName>
</protein>
<keyword evidence="10" id="KW-1185">Reference proteome</keyword>
<evidence type="ECO:0000313" key="10">
    <source>
        <dbReference type="Proteomes" id="UP000812966"/>
    </source>
</evidence>
<dbReference type="Gene3D" id="3.30.160.60">
    <property type="entry name" value="Classic Zinc Finger"/>
    <property type="match status" value="1"/>
</dbReference>
<organism evidence="9 10">
    <name type="scientific">Filobasidium floriforme</name>
    <dbReference type="NCBI Taxonomy" id="5210"/>
    <lineage>
        <taxon>Eukaryota</taxon>
        <taxon>Fungi</taxon>
        <taxon>Dikarya</taxon>
        <taxon>Basidiomycota</taxon>
        <taxon>Agaricomycotina</taxon>
        <taxon>Tremellomycetes</taxon>
        <taxon>Filobasidiales</taxon>
        <taxon>Filobasidiaceae</taxon>
        <taxon>Filobasidium</taxon>
    </lineage>
</organism>
<dbReference type="PROSITE" id="PS00028">
    <property type="entry name" value="ZINC_FINGER_C2H2_1"/>
    <property type="match status" value="1"/>
</dbReference>
<feature type="region of interest" description="Disordered" evidence="7">
    <location>
        <begin position="268"/>
        <end position="370"/>
    </location>
</feature>
<comment type="caution">
    <text evidence="9">The sequence shown here is derived from an EMBL/GenBank/DDBJ whole genome shotgun (WGS) entry which is preliminary data.</text>
</comment>
<keyword evidence="2" id="KW-0479">Metal-binding</keyword>
<evidence type="ECO:0000256" key="5">
    <source>
        <dbReference type="ARBA" id="ARBA00023242"/>
    </source>
</evidence>
<dbReference type="EMBL" id="JABELV010000037">
    <property type="protein sequence ID" value="KAG7562191.1"/>
    <property type="molecule type" value="Genomic_DNA"/>
</dbReference>
<comment type="subcellular location">
    <subcellularLocation>
        <location evidence="1">Nucleus</location>
    </subcellularLocation>
</comment>
<evidence type="ECO:0000259" key="8">
    <source>
        <dbReference type="PROSITE" id="PS50157"/>
    </source>
</evidence>
<dbReference type="AlphaFoldDB" id="A0A8K0JN26"/>
<evidence type="ECO:0000256" key="2">
    <source>
        <dbReference type="ARBA" id="ARBA00022723"/>
    </source>
</evidence>
<evidence type="ECO:0000256" key="4">
    <source>
        <dbReference type="ARBA" id="ARBA00022833"/>
    </source>
</evidence>
<dbReference type="InterPro" id="IPR013087">
    <property type="entry name" value="Znf_C2H2_type"/>
</dbReference>
<reference evidence="9" key="1">
    <citation type="submission" date="2020-04" db="EMBL/GenBank/DDBJ databases">
        <title>Analysis of mating type loci in Filobasidium floriforme.</title>
        <authorList>
            <person name="Nowrousian M."/>
        </authorList>
    </citation>
    <scope>NUCLEOTIDE SEQUENCE</scope>
    <source>
        <strain evidence="9">CBS 6242</strain>
    </source>
</reference>
<keyword evidence="5" id="KW-0539">Nucleus</keyword>
<keyword evidence="3 6" id="KW-0863">Zinc-finger</keyword>
<feature type="compositionally biased region" description="Low complexity" evidence="7">
    <location>
        <begin position="313"/>
        <end position="326"/>
    </location>
</feature>
<name>A0A8K0JN26_9TREE</name>
<dbReference type="CDD" id="cd20908">
    <property type="entry name" value="SUF4-like"/>
    <property type="match status" value="1"/>
</dbReference>
<keyword evidence="4" id="KW-0862">Zinc</keyword>
<dbReference type="Proteomes" id="UP000812966">
    <property type="component" value="Unassembled WGS sequence"/>
</dbReference>
<dbReference type="SMART" id="SM00355">
    <property type="entry name" value="ZnF_C2H2"/>
    <property type="match status" value="2"/>
</dbReference>
<evidence type="ECO:0000256" key="3">
    <source>
        <dbReference type="ARBA" id="ARBA00022771"/>
    </source>
</evidence>
<sequence>MAKKKSKKTQFTLKPWCWYCEREFEDEKVLLQHQKAKHFKCRHCPRKLNTAGGLMVHCQQVHKTEPDKLENTLPGRDGYDVEIFGMEGVPAKDKDEWKAKKEAEFGVNLNQQQNPNKRPKIYHGVISENDLKLALEQHKMLMSGGKLGSLPGMPMGGLPGMPPPSMIPAGPPMFMPPPGMAPPFPPFPGAPMPPFPGAGMPGNLPFPPPPGFRPPFPPMGMPGMPSPIGVPPFGPPGGMMGSPASAIAAPSALGSVVTVMPAQNGVIWPDADASPAEKRAQQPQYRHSSPALSSAPLPFPDQGHQPPAFAQTSGIPSASGAAPSASNLQDKYATTPIPEAPTGVPGPHSTLTSLDGSGVQPGETVKVENDVTASLKRKAEDDIPVA</sequence>